<evidence type="ECO:0000256" key="1">
    <source>
        <dbReference type="PROSITE-ProRule" id="PRU00473"/>
    </source>
</evidence>
<accession>A0A838BNF4</accession>
<keyword evidence="1" id="KW-0472">Membrane</keyword>
<gene>
    <name evidence="4" type="ORF">H0S73_14010</name>
</gene>
<proteinExistence type="predicted"/>
<dbReference type="EMBL" id="JACDXJ010000001">
    <property type="protein sequence ID" value="MBA1157244.1"/>
    <property type="molecule type" value="Genomic_DNA"/>
</dbReference>
<dbReference type="InterPro" id="IPR036737">
    <property type="entry name" value="OmpA-like_sf"/>
</dbReference>
<dbReference type="InterPro" id="IPR006665">
    <property type="entry name" value="OmpA-like"/>
</dbReference>
<evidence type="ECO:0000256" key="2">
    <source>
        <dbReference type="SAM" id="MobiDB-lite"/>
    </source>
</evidence>
<dbReference type="PANTHER" id="PTHR30329:SF21">
    <property type="entry name" value="LIPOPROTEIN YIAD-RELATED"/>
    <property type="match status" value="1"/>
</dbReference>
<dbReference type="Gene3D" id="3.30.1330.60">
    <property type="entry name" value="OmpA-like domain"/>
    <property type="match status" value="1"/>
</dbReference>
<dbReference type="Proteomes" id="UP000572984">
    <property type="component" value="Unassembled WGS sequence"/>
</dbReference>
<keyword evidence="5" id="KW-1185">Reference proteome</keyword>
<evidence type="ECO:0000259" key="3">
    <source>
        <dbReference type="PROSITE" id="PS51123"/>
    </source>
</evidence>
<dbReference type="GO" id="GO:0016020">
    <property type="term" value="C:membrane"/>
    <property type="evidence" value="ECO:0007669"/>
    <property type="project" value="UniProtKB-UniRule"/>
</dbReference>
<dbReference type="PROSITE" id="PS51123">
    <property type="entry name" value="OMPA_2"/>
    <property type="match status" value="1"/>
</dbReference>
<dbReference type="AlphaFoldDB" id="A0A838BNF4"/>
<dbReference type="PANTHER" id="PTHR30329">
    <property type="entry name" value="STATOR ELEMENT OF FLAGELLAR MOTOR COMPLEX"/>
    <property type="match status" value="1"/>
</dbReference>
<feature type="region of interest" description="Disordered" evidence="2">
    <location>
        <begin position="1"/>
        <end position="39"/>
    </location>
</feature>
<dbReference type="Pfam" id="PF00691">
    <property type="entry name" value="OmpA"/>
    <property type="match status" value="1"/>
</dbReference>
<feature type="domain" description="OmpA-like" evidence="3">
    <location>
        <begin position="203"/>
        <end position="328"/>
    </location>
</feature>
<organism evidence="4 5">
    <name type="scientific">Microvirga mediterraneensis</name>
    <dbReference type="NCBI Taxonomy" id="2754695"/>
    <lineage>
        <taxon>Bacteria</taxon>
        <taxon>Pseudomonadati</taxon>
        <taxon>Pseudomonadota</taxon>
        <taxon>Alphaproteobacteria</taxon>
        <taxon>Hyphomicrobiales</taxon>
        <taxon>Methylobacteriaceae</taxon>
        <taxon>Microvirga</taxon>
    </lineage>
</organism>
<sequence>MQPAPGRPGAREAGPDRVEPLDPSRVRIDDLRSQRRERREGDRVIIEEPGDRTIIREGNQVIIRHDDTERFRRTYRDADIRTERRGADEEVTIVRRPDGSEIVTVRDQYGNLVRRVRREPAGREVVLIENRRSGIERRPGYGYVEEEVIRMPPPVVRIPREEYIVETERASEADIVRAFTAPPVERIERAYTLDEVRRSQPLRERMRRVDVDTINFEFGSWELPPDQIDSLRGIADGLRQAISRNPNEIFLVEGHTDAVGSDEDNLTLSDRRAETVATILTQRYQIPAENLTTQGYGEQYLKVNTPGPERENRRVTMRRITPLLQGQNQQ</sequence>
<comment type="caution">
    <text evidence="4">The sequence shown here is derived from an EMBL/GenBank/DDBJ whole genome shotgun (WGS) entry which is preliminary data.</text>
</comment>
<protein>
    <submittedName>
        <fullName evidence="4">OmpA family protein</fullName>
    </submittedName>
</protein>
<evidence type="ECO:0000313" key="4">
    <source>
        <dbReference type="EMBL" id="MBA1157244.1"/>
    </source>
</evidence>
<feature type="compositionally biased region" description="Basic and acidic residues" evidence="2">
    <location>
        <begin position="9"/>
        <end position="39"/>
    </location>
</feature>
<evidence type="ECO:0000313" key="5">
    <source>
        <dbReference type="Proteomes" id="UP000572984"/>
    </source>
</evidence>
<dbReference type="InterPro" id="IPR050330">
    <property type="entry name" value="Bact_OuterMem_StrucFunc"/>
</dbReference>
<dbReference type="SUPFAM" id="SSF103088">
    <property type="entry name" value="OmpA-like"/>
    <property type="match status" value="1"/>
</dbReference>
<dbReference type="CDD" id="cd07185">
    <property type="entry name" value="OmpA_C-like"/>
    <property type="match status" value="1"/>
</dbReference>
<name>A0A838BNF4_9HYPH</name>
<reference evidence="4 5" key="1">
    <citation type="submission" date="2020-07" db="EMBL/GenBank/DDBJ databases">
        <title>Draft genome and description of Microvirga mediterraneensis Marseille-Q2068 sp. nov.</title>
        <authorList>
            <person name="Boxberger M."/>
        </authorList>
    </citation>
    <scope>NUCLEOTIDE SEQUENCE [LARGE SCALE GENOMIC DNA]</scope>
    <source>
        <strain evidence="4 5">Marseille-Q2068</strain>
    </source>
</reference>